<comment type="catalytic activity">
    <reaction evidence="10 11">
        <text>L-cysteinyl-[protein] + hexadecanoyl-CoA = S-hexadecanoyl-L-cysteinyl-[protein] + CoA</text>
        <dbReference type="Rhea" id="RHEA:36683"/>
        <dbReference type="Rhea" id="RHEA-COMP:10131"/>
        <dbReference type="Rhea" id="RHEA-COMP:11032"/>
        <dbReference type="ChEBI" id="CHEBI:29950"/>
        <dbReference type="ChEBI" id="CHEBI:57287"/>
        <dbReference type="ChEBI" id="CHEBI:57379"/>
        <dbReference type="ChEBI" id="CHEBI:74151"/>
        <dbReference type="EC" id="2.3.1.225"/>
    </reaction>
</comment>
<dbReference type="EMBL" id="LWDF02000112">
    <property type="protein sequence ID" value="KAE8257395.1"/>
    <property type="molecule type" value="Genomic_DNA"/>
</dbReference>
<comment type="caution">
    <text evidence="13">The sequence shown here is derived from an EMBL/GenBank/DDBJ whole genome shotgun (WGS) entry which is preliminary data.</text>
</comment>
<feature type="transmembrane region" description="Helical" evidence="11">
    <location>
        <begin position="30"/>
        <end position="49"/>
    </location>
</feature>
<dbReference type="AlphaFoldDB" id="A0A177TJE6"/>
<dbReference type="InterPro" id="IPR001594">
    <property type="entry name" value="Palmitoyltrfase_DHHC"/>
</dbReference>
<keyword evidence="9 11" id="KW-0012">Acyltransferase</keyword>
<evidence type="ECO:0000256" key="9">
    <source>
        <dbReference type="ARBA" id="ARBA00023315"/>
    </source>
</evidence>
<dbReference type="InterPro" id="IPR039859">
    <property type="entry name" value="PFA4/ZDH16/20/ERF2-like"/>
</dbReference>
<keyword evidence="3 11" id="KW-0808">Transferase</keyword>
<dbReference type="GO" id="GO:0006612">
    <property type="term" value="P:protein targeting to membrane"/>
    <property type="evidence" value="ECO:0007669"/>
    <property type="project" value="TreeGrafter"/>
</dbReference>
<feature type="transmembrane region" description="Helical" evidence="11">
    <location>
        <begin position="222"/>
        <end position="244"/>
    </location>
</feature>
<evidence type="ECO:0000256" key="6">
    <source>
        <dbReference type="ARBA" id="ARBA00023136"/>
    </source>
</evidence>
<evidence type="ECO:0000256" key="11">
    <source>
        <dbReference type="RuleBase" id="RU079119"/>
    </source>
</evidence>
<evidence type="ECO:0000259" key="12">
    <source>
        <dbReference type="Pfam" id="PF01529"/>
    </source>
</evidence>
<evidence type="ECO:0000256" key="10">
    <source>
        <dbReference type="ARBA" id="ARBA00048048"/>
    </source>
</evidence>
<accession>A0A177TJE6</accession>
<comment type="domain">
    <text evidence="11">The DHHC domain is required for palmitoyltransferase activity.</text>
</comment>
<evidence type="ECO:0000256" key="3">
    <source>
        <dbReference type="ARBA" id="ARBA00022679"/>
    </source>
</evidence>
<feature type="transmembrane region" description="Helical" evidence="11">
    <location>
        <begin position="69"/>
        <end position="90"/>
    </location>
</feature>
<evidence type="ECO:0000256" key="2">
    <source>
        <dbReference type="ARBA" id="ARBA00008574"/>
    </source>
</evidence>
<dbReference type="EC" id="2.3.1.225" evidence="11"/>
<feature type="domain" description="Palmitoyltransferase DHHC" evidence="12">
    <location>
        <begin position="128"/>
        <end position="203"/>
    </location>
</feature>
<comment type="similarity">
    <text evidence="2 11">Belongs to the DHHC palmitoyltransferase family.</text>
</comment>
<dbReference type="GO" id="GO:0005794">
    <property type="term" value="C:Golgi apparatus"/>
    <property type="evidence" value="ECO:0007669"/>
    <property type="project" value="TreeGrafter"/>
</dbReference>
<dbReference type="PANTHER" id="PTHR22883:SF301">
    <property type="entry name" value="PALMITOYLTRANSFERASE ZDHHC12"/>
    <property type="match status" value="1"/>
</dbReference>
<keyword evidence="7" id="KW-0564">Palmitate</keyword>
<keyword evidence="4 11" id="KW-0812">Transmembrane</keyword>
<keyword evidence="5 11" id="KW-1133">Transmembrane helix</keyword>
<dbReference type="Pfam" id="PF01529">
    <property type="entry name" value="DHHC"/>
    <property type="match status" value="1"/>
</dbReference>
<protein>
    <recommendedName>
        <fullName evidence="11">Palmitoyltransferase</fullName>
        <ecNumber evidence="11">2.3.1.225</ecNumber>
    </recommendedName>
</protein>
<evidence type="ECO:0000256" key="4">
    <source>
        <dbReference type="ARBA" id="ARBA00022692"/>
    </source>
</evidence>
<sequence length="418" mass="47279">MMTTDREIAQREALRETKGKSKSASLNRSIGILIPLLLLLYIAFAYFIVVTQYSYHYLYLENNASSHPIVFGLWFVFIHTLLLNTLINYLRVFKGAAPPSLPHDPPPAVQRKRIIFECDQDGNPLRCWRDACNGRWKPPRTRHCGTCKVCRPGFDHHCVWFNADITAPDTVQAFLLTTFLAPTLIISALAPISPICLKHILLIWESARTHPAVHKLWWQYGWWTWLGGPWTHYGWGFIIGAWLYPQHSAPVMQTDSSWLARPNLGIVLLFFCGAAISLVCIGLLGTTLVALAKADLTVDNARRKTSARISNRNPIISPTSTDSTTLLLSLGTNFFWVPSQTGQEASDDSESTSGNVVACHPDEQPYSRQVWDQNIRMMLALPPFDRIDRLTSWPISTAWRARLQKRATTNLSSQRTHT</sequence>
<dbReference type="Proteomes" id="UP000077521">
    <property type="component" value="Unassembled WGS sequence"/>
</dbReference>
<evidence type="ECO:0000256" key="7">
    <source>
        <dbReference type="ARBA" id="ARBA00023139"/>
    </source>
</evidence>
<gene>
    <name evidence="13" type="ORF">A4X13_0g2383</name>
</gene>
<evidence type="ECO:0000256" key="1">
    <source>
        <dbReference type="ARBA" id="ARBA00004127"/>
    </source>
</evidence>
<dbReference type="GO" id="GO:0019706">
    <property type="term" value="F:protein-cysteine S-palmitoyltransferase activity"/>
    <property type="evidence" value="ECO:0007669"/>
    <property type="project" value="UniProtKB-EC"/>
</dbReference>
<reference evidence="13" key="2">
    <citation type="journal article" date="2019" name="IMA Fungus">
        <title>Genome sequencing and comparison of five Tilletia species to identify candidate genes for the detection of regulated species infecting wheat.</title>
        <authorList>
            <person name="Nguyen H.D.T."/>
            <person name="Sultana T."/>
            <person name="Kesanakurti P."/>
            <person name="Hambleton S."/>
        </authorList>
    </citation>
    <scope>NUCLEOTIDE SEQUENCE</scope>
    <source>
        <strain evidence="13">DAOMC 236416</strain>
    </source>
</reference>
<reference evidence="13" key="1">
    <citation type="submission" date="2016-04" db="EMBL/GenBank/DDBJ databases">
        <authorList>
            <person name="Nguyen H.D."/>
            <person name="Samba Siva P."/>
            <person name="Cullis J."/>
            <person name="Levesque C.A."/>
            <person name="Hambleton S."/>
        </authorList>
    </citation>
    <scope>NUCLEOTIDE SEQUENCE</scope>
    <source>
        <strain evidence="13">DAOMC 236416</strain>
    </source>
</reference>
<dbReference type="PROSITE" id="PS50216">
    <property type="entry name" value="DHHC"/>
    <property type="match status" value="1"/>
</dbReference>
<dbReference type="GO" id="GO:0005783">
    <property type="term" value="C:endoplasmic reticulum"/>
    <property type="evidence" value="ECO:0007669"/>
    <property type="project" value="TreeGrafter"/>
</dbReference>
<keyword evidence="8" id="KW-0449">Lipoprotein</keyword>
<comment type="subcellular location">
    <subcellularLocation>
        <location evidence="1">Endomembrane system</location>
        <topology evidence="1">Multi-pass membrane protein</topology>
    </subcellularLocation>
</comment>
<organism evidence="13 14">
    <name type="scientific">Tilletia indica</name>
    <dbReference type="NCBI Taxonomy" id="43049"/>
    <lineage>
        <taxon>Eukaryota</taxon>
        <taxon>Fungi</taxon>
        <taxon>Dikarya</taxon>
        <taxon>Basidiomycota</taxon>
        <taxon>Ustilaginomycotina</taxon>
        <taxon>Exobasidiomycetes</taxon>
        <taxon>Tilletiales</taxon>
        <taxon>Tilletiaceae</taxon>
        <taxon>Tilletia</taxon>
    </lineage>
</organism>
<keyword evidence="6 11" id="KW-0472">Membrane</keyword>
<evidence type="ECO:0000256" key="8">
    <source>
        <dbReference type="ARBA" id="ARBA00023288"/>
    </source>
</evidence>
<dbReference type="PANTHER" id="PTHR22883">
    <property type="entry name" value="ZINC FINGER DHHC DOMAIN CONTAINING PROTEIN"/>
    <property type="match status" value="1"/>
</dbReference>
<evidence type="ECO:0000313" key="13">
    <source>
        <dbReference type="EMBL" id="KAE8257395.1"/>
    </source>
</evidence>
<evidence type="ECO:0000313" key="14">
    <source>
        <dbReference type="Proteomes" id="UP000077521"/>
    </source>
</evidence>
<name>A0A177TJE6_9BASI</name>
<keyword evidence="14" id="KW-1185">Reference proteome</keyword>
<proteinExistence type="inferred from homology"/>
<feature type="transmembrane region" description="Helical" evidence="11">
    <location>
        <begin position="264"/>
        <end position="292"/>
    </location>
</feature>
<evidence type="ECO:0000256" key="5">
    <source>
        <dbReference type="ARBA" id="ARBA00022989"/>
    </source>
</evidence>